<dbReference type="Gene3D" id="1.10.287.460">
    <property type="entry name" value="Peptidyl-prolyl cis-trans isomerase, FKBP-type, N-terminal domain"/>
    <property type="match status" value="1"/>
</dbReference>
<dbReference type="Gene3D" id="3.10.50.40">
    <property type="match status" value="1"/>
</dbReference>
<organism evidence="9 10">
    <name type="scientific">Marilutibacter penaei</name>
    <dbReference type="NCBI Taxonomy" id="2759900"/>
    <lineage>
        <taxon>Bacteria</taxon>
        <taxon>Pseudomonadati</taxon>
        <taxon>Pseudomonadota</taxon>
        <taxon>Gammaproteobacteria</taxon>
        <taxon>Lysobacterales</taxon>
        <taxon>Lysobacteraceae</taxon>
        <taxon>Marilutibacter</taxon>
    </lineage>
</organism>
<dbReference type="InterPro" id="IPR036944">
    <property type="entry name" value="PPIase_FKBP_N_sf"/>
</dbReference>
<gene>
    <name evidence="9" type="ORF">H4F99_12085</name>
</gene>
<dbReference type="SUPFAM" id="SSF54534">
    <property type="entry name" value="FKBP-like"/>
    <property type="match status" value="1"/>
</dbReference>
<sequence length="276" mass="28760">MQKTFRTPRSLMLVGALSLALAACNPEATPDTTADATADGSQATPAVADADEAAGAVEIEGLEGQKAQAGYMIGLQMAKSLEPISSEIDQEALFDALRTVLAGDTPLMTDEQAEQVAQAFGQHMQEKMEADQAAKAKENEEAGKAFLETNAGKPGIETTASGLQYEVLEKGDGPKPTAEDTVRVHYTGKLLDGTVFDDSTEAGEPVEFPLTRVVPGWAEGLQLMPVGSKYRLWIPGELGYGPMGTPGGPIGPNATLVFDVELIGIAPPEATAAGEG</sequence>
<dbReference type="GO" id="GO:0003755">
    <property type="term" value="F:peptidyl-prolyl cis-trans isomerase activity"/>
    <property type="evidence" value="ECO:0007669"/>
    <property type="project" value="UniProtKB-UniRule"/>
</dbReference>
<dbReference type="Pfam" id="PF01346">
    <property type="entry name" value="FKBP_N"/>
    <property type="match status" value="1"/>
</dbReference>
<accession>A0A7W3U594</accession>
<reference evidence="9 10" key="1">
    <citation type="submission" date="2020-07" db="EMBL/GenBank/DDBJ databases">
        <authorList>
            <person name="Xu S."/>
            <person name="Li A."/>
        </authorList>
    </citation>
    <scope>NUCLEOTIDE SEQUENCE [LARGE SCALE GENOMIC DNA]</scope>
    <source>
        <strain evidence="9 10">SG-8</strain>
    </source>
</reference>
<evidence type="ECO:0000256" key="1">
    <source>
        <dbReference type="ARBA" id="ARBA00000971"/>
    </source>
</evidence>
<dbReference type="InterPro" id="IPR001179">
    <property type="entry name" value="PPIase_FKBP_dom"/>
</dbReference>
<comment type="similarity">
    <text evidence="2 6">Belongs to the FKBP-type PPIase family.</text>
</comment>
<feature type="signal peptide" evidence="7">
    <location>
        <begin position="1"/>
        <end position="22"/>
    </location>
</feature>
<evidence type="ECO:0000256" key="7">
    <source>
        <dbReference type="SAM" id="SignalP"/>
    </source>
</evidence>
<comment type="catalytic activity">
    <reaction evidence="1 5 6">
        <text>[protein]-peptidylproline (omega=180) = [protein]-peptidylproline (omega=0)</text>
        <dbReference type="Rhea" id="RHEA:16237"/>
        <dbReference type="Rhea" id="RHEA-COMP:10747"/>
        <dbReference type="Rhea" id="RHEA-COMP:10748"/>
        <dbReference type="ChEBI" id="CHEBI:83833"/>
        <dbReference type="ChEBI" id="CHEBI:83834"/>
        <dbReference type="EC" id="5.2.1.8"/>
    </reaction>
</comment>
<dbReference type="PROSITE" id="PS51257">
    <property type="entry name" value="PROKAR_LIPOPROTEIN"/>
    <property type="match status" value="1"/>
</dbReference>
<comment type="caution">
    <text evidence="9">The sequence shown here is derived from an EMBL/GenBank/DDBJ whole genome shotgun (WGS) entry which is preliminary data.</text>
</comment>
<dbReference type="EMBL" id="JACHTE010000008">
    <property type="protein sequence ID" value="MBB1089217.1"/>
    <property type="molecule type" value="Genomic_DNA"/>
</dbReference>
<dbReference type="PANTHER" id="PTHR43811:SF57">
    <property type="entry name" value="FKBP-TYPE PEPTIDYL-PROLYL CIS-TRANS ISOMERASE FKPA-RELATED"/>
    <property type="match status" value="1"/>
</dbReference>
<keyword evidence="7" id="KW-0732">Signal</keyword>
<evidence type="ECO:0000256" key="6">
    <source>
        <dbReference type="RuleBase" id="RU003915"/>
    </source>
</evidence>
<protein>
    <recommendedName>
        <fullName evidence="6">Peptidyl-prolyl cis-trans isomerase</fullName>
        <ecNumber evidence="6">5.2.1.8</ecNumber>
    </recommendedName>
</protein>
<proteinExistence type="inferred from homology"/>
<evidence type="ECO:0000259" key="8">
    <source>
        <dbReference type="PROSITE" id="PS50059"/>
    </source>
</evidence>
<dbReference type="InterPro" id="IPR046357">
    <property type="entry name" value="PPIase_dom_sf"/>
</dbReference>
<evidence type="ECO:0000313" key="10">
    <source>
        <dbReference type="Proteomes" id="UP000552587"/>
    </source>
</evidence>
<dbReference type="RefSeq" id="WP_182669994.1">
    <property type="nucleotide sequence ID" value="NZ_JACHTE010000008.1"/>
</dbReference>
<feature type="domain" description="PPIase FKBP-type" evidence="8">
    <location>
        <begin position="179"/>
        <end position="266"/>
    </location>
</feature>
<dbReference type="InterPro" id="IPR000774">
    <property type="entry name" value="PPIase_FKBP_N"/>
</dbReference>
<dbReference type="EC" id="5.2.1.8" evidence="6"/>
<evidence type="ECO:0000256" key="5">
    <source>
        <dbReference type="PROSITE-ProRule" id="PRU00277"/>
    </source>
</evidence>
<name>A0A7W3U594_9GAMM</name>
<feature type="chain" id="PRO_5031155047" description="Peptidyl-prolyl cis-trans isomerase" evidence="7">
    <location>
        <begin position="23"/>
        <end position="276"/>
    </location>
</feature>
<evidence type="ECO:0000256" key="4">
    <source>
        <dbReference type="ARBA" id="ARBA00023235"/>
    </source>
</evidence>
<evidence type="ECO:0000256" key="3">
    <source>
        <dbReference type="ARBA" id="ARBA00023110"/>
    </source>
</evidence>
<dbReference type="Pfam" id="PF00254">
    <property type="entry name" value="FKBP_C"/>
    <property type="match status" value="1"/>
</dbReference>
<keyword evidence="3 5" id="KW-0697">Rotamase</keyword>
<evidence type="ECO:0000313" key="9">
    <source>
        <dbReference type="EMBL" id="MBB1089217.1"/>
    </source>
</evidence>
<dbReference type="Proteomes" id="UP000552587">
    <property type="component" value="Unassembled WGS sequence"/>
</dbReference>
<dbReference type="AlphaFoldDB" id="A0A7W3U594"/>
<evidence type="ECO:0000256" key="2">
    <source>
        <dbReference type="ARBA" id="ARBA00006577"/>
    </source>
</evidence>
<dbReference type="PROSITE" id="PS50059">
    <property type="entry name" value="FKBP_PPIASE"/>
    <property type="match status" value="1"/>
</dbReference>
<dbReference type="PANTHER" id="PTHR43811">
    <property type="entry name" value="FKBP-TYPE PEPTIDYL-PROLYL CIS-TRANS ISOMERASE FKPA"/>
    <property type="match status" value="1"/>
</dbReference>
<keyword evidence="10" id="KW-1185">Reference proteome</keyword>
<dbReference type="GO" id="GO:0006457">
    <property type="term" value="P:protein folding"/>
    <property type="evidence" value="ECO:0007669"/>
    <property type="project" value="InterPro"/>
</dbReference>
<keyword evidence="4 5" id="KW-0413">Isomerase</keyword>